<dbReference type="RefSeq" id="WP_011189367.1">
    <property type="nucleotide sequence ID" value="NC_006138.1"/>
</dbReference>
<dbReference type="SUPFAM" id="SSF158472">
    <property type="entry name" value="HAMP domain-like"/>
    <property type="match status" value="1"/>
</dbReference>
<dbReference type="GO" id="GO:0007165">
    <property type="term" value="P:signal transduction"/>
    <property type="evidence" value="ECO:0007669"/>
    <property type="project" value="InterPro"/>
</dbReference>
<dbReference type="Gene3D" id="3.30.70.270">
    <property type="match status" value="1"/>
</dbReference>
<organism evidence="8 9">
    <name type="scientific">Desulfotalea psychrophila (strain LSv54 / DSM 12343)</name>
    <dbReference type="NCBI Taxonomy" id="177439"/>
    <lineage>
        <taxon>Bacteria</taxon>
        <taxon>Pseudomonadati</taxon>
        <taxon>Thermodesulfobacteriota</taxon>
        <taxon>Desulfobulbia</taxon>
        <taxon>Desulfobulbales</taxon>
        <taxon>Desulfocapsaceae</taxon>
        <taxon>Desulfotalea</taxon>
    </lineage>
</organism>
<dbReference type="InterPro" id="IPR000014">
    <property type="entry name" value="PAS"/>
</dbReference>
<dbReference type="InterPro" id="IPR029787">
    <property type="entry name" value="Nucleotide_cyclase"/>
</dbReference>
<feature type="coiled-coil region" evidence="3">
    <location>
        <begin position="339"/>
        <end position="369"/>
    </location>
</feature>
<dbReference type="PROSITE" id="PS50887">
    <property type="entry name" value="GGDEF"/>
    <property type="match status" value="1"/>
</dbReference>
<dbReference type="Gene3D" id="3.30.450.20">
    <property type="entry name" value="PAS domain"/>
    <property type="match status" value="1"/>
</dbReference>
<dbReference type="PANTHER" id="PTHR45138">
    <property type="entry name" value="REGULATORY COMPONENTS OF SENSORY TRANSDUCTION SYSTEM"/>
    <property type="match status" value="1"/>
</dbReference>
<evidence type="ECO:0000259" key="6">
    <source>
        <dbReference type="PROSITE" id="PS50885"/>
    </source>
</evidence>
<dbReference type="SUPFAM" id="SSF55073">
    <property type="entry name" value="Nucleotide cyclase"/>
    <property type="match status" value="1"/>
</dbReference>
<dbReference type="HOGENOM" id="CLU_420188_0_0_7"/>
<dbReference type="CDD" id="cd06225">
    <property type="entry name" value="HAMP"/>
    <property type="match status" value="1"/>
</dbReference>
<dbReference type="FunFam" id="3.30.70.270:FF:000001">
    <property type="entry name" value="Diguanylate cyclase domain protein"/>
    <property type="match status" value="1"/>
</dbReference>
<gene>
    <name evidence="8" type="ordered locus">DP2126</name>
</gene>
<dbReference type="Pfam" id="PF13426">
    <property type="entry name" value="PAS_9"/>
    <property type="match status" value="1"/>
</dbReference>
<accession>Q6ALC0</accession>
<keyword evidence="4" id="KW-0472">Membrane</keyword>
<evidence type="ECO:0000256" key="3">
    <source>
        <dbReference type="SAM" id="Coils"/>
    </source>
</evidence>
<evidence type="ECO:0000256" key="4">
    <source>
        <dbReference type="SAM" id="Phobius"/>
    </source>
</evidence>
<evidence type="ECO:0000313" key="9">
    <source>
        <dbReference type="Proteomes" id="UP000000602"/>
    </source>
</evidence>
<proteinExistence type="predicted"/>
<dbReference type="OrthoDB" id="9759607at2"/>
<dbReference type="SMART" id="SM00267">
    <property type="entry name" value="GGDEF"/>
    <property type="match status" value="1"/>
</dbReference>
<feature type="domain" description="PAC" evidence="5">
    <location>
        <begin position="434"/>
        <end position="488"/>
    </location>
</feature>
<dbReference type="NCBIfam" id="TIGR00229">
    <property type="entry name" value="sensory_box"/>
    <property type="match status" value="1"/>
</dbReference>
<dbReference type="PANTHER" id="PTHR45138:SF9">
    <property type="entry name" value="DIGUANYLATE CYCLASE DGCM-RELATED"/>
    <property type="match status" value="1"/>
</dbReference>
<dbReference type="eggNOG" id="COG5000">
    <property type="taxonomic scope" value="Bacteria"/>
</dbReference>
<evidence type="ECO:0000259" key="7">
    <source>
        <dbReference type="PROSITE" id="PS50887"/>
    </source>
</evidence>
<dbReference type="EMBL" id="CR522870">
    <property type="protein sequence ID" value="CAG36855.1"/>
    <property type="molecule type" value="Genomic_DNA"/>
</dbReference>
<dbReference type="InterPro" id="IPR050469">
    <property type="entry name" value="Diguanylate_Cyclase"/>
</dbReference>
<dbReference type="eggNOG" id="COG2199">
    <property type="taxonomic scope" value="Bacteria"/>
</dbReference>
<dbReference type="CDD" id="cd00130">
    <property type="entry name" value="PAS"/>
    <property type="match status" value="1"/>
</dbReference>
<dbReference type="Pfam" id="PF00990">
    <property type="entry name" value="GGDEF"/>
    <property type="match status" value="1"/>
</dbReference>
<dbReference type="GO" id="GO:0016020">
    <property type="term" value="C:membrane"/>
    <property type="evidence" value="ECO:0007669"/>
    <property type="project" value="InterPro"/>
</dbReference>
<keyword evidence="3" id="KW-0175">Coiled coil</keyword>
<dbReference type="EC" id="2.7.7.65" evidence="1"/>
<protein>
    <recommendedName>
        <fullName evidence="1">diguanylate cyclase</fullName>
        <ecNumber evidence="1">2.7.7.65</ecNumber>
    </recommendedName>
</protein>
<keyword evidence="9" id="KW-1185">Reference proteome</keyword>
<dbReference type="SUPFAM" id="SSF55785">
    <property type="entry name" value="PYP-like sensor domain (PAS domain)"/>
    <property type="match status" value="1"/>
</dbReference>
<dbReference type="STRING" id="177439.DP2126"/>
<dbReference type="Proteomes" id="UP000000602">
    <property type="component" value="Chromosome"/>
</dbReference>
<evidence type="ECO:0000259" key="5">
    <source>
        <dbReference type="PROSITE" id="PS50113"/>
    </source>
</evidence>
<dbReference type="KEGG" id="dps:DP2126"/>
<dbReference type="PROSITE" id="PS50885">
    <property type="entry name" value="HAMP"/>
    <property type="match status" value="1"/>
</dbReference>
<dbReference type="InterPro" id="IPR000160">
    <property type="entry name" value="GGDEF_dom"/>
</dbReference>
<dbReference type="Gene3D" id="6.10.340.10">
    <property type="match status" value="1"/>
</dbReference>
<keyword evidence="4" id="KW-0812">Transmembrane</keyword>
<dbReference type="GO" id="GO:0052621">
    <property type="term" value="F:diguanylate cyclase activity"/>
    <property type="evidence" value="ECO:0007669"/>
    <property type="project" value="UniProtKB-EC"/>
</dbReference>
<dbReference type="Pfam" id="PF05228">
    <property type="entry name" value="CHASE4"/>
    <property type="match status" value="1"/>
</dbReference>
<dbReference type="CDD" id="cd01949">
    <property type="entry name" value="GGDEF"/>
    <property type="match status" value="1"/>
</dbReference>
<evidence type="ECO:0000256" key="2">
    <source>
        <dbReference type="ARBA" id="ARBA00034247"/>
    </source>
</evidence>
<dbReference type="InterPro" id="IPR003660">
    <property type="entry name" value="HAMP_dom"/>
</dbReference>
<feature type="transmembrane region" description="Helical" evidence="4">
    <location>
        <begin position="277"/>
        <end position="299"/>
    </location>
</feature>
<dbReference type="InterPro" id="IPR007892">
    <property type="entry name" value="CHASE4"/>
</dbReference>
<feature type="domain" description="HAMP" evidence="6">
    <location>
        <begin position="301"/>
        <end position="354"/>
    </location>
</feature>
<dbReference type="SMART" id="SM00304">
    <property type="entry name" value="HAMP"/>
    <property type="match status" value="1"/>
</dbReference>
<sequence>MTLNKKMLLIFLLAFSIFASLNYGLHHYLILPGLKKLEIAEAKKDMGRCLWELKDEIDHVDRYCHDLAAWDDLHAFIKAPNADFLKINLNADTILDNEVSFICIVDRSGQLLFAEDWDLHRKEKTVLTTLPDSLRSVASLPFSSESDKDDLSNMKRVGIYNSSRGPMMLSSRPIITSNQQGPVQGAVIIGRLLDQGSLDAMMVRVALNFRFIDMSGDELTAKEKKILGELAVEEISIVERENSDNLEVYSHLADIGGRYLIQAEIPKHILQRCRKNYNYSLILITVFGLFMALLITYLLKAIILAPVMLLTNHVLQITKSGDLSARISLLQNDEIGTLAREENRMLMQLESQRREITEAKDTLNAIIENSQVGVMALRGEQIMYKGNQRLADIFAYNSPESMEGRSAREFHLSEENYIEFREKYFKKLVDGNQIQVEYKLRRKDGSSVWCTLSGKAIDSSTPPDLEKGVVWTIDDITTKRQSREKLQRLATTDSLTGLCNRSQLFEIAEAELERQRHSSEHNLSLVMLDIDYFKKINDAHGHAAGDLVLKAFADIGRKYLRDVDVFARIGGEEFIILLPGTDIKVALKIAERFRALVEKNPVMVNEKEIAFTVSFGVTAWNGIEQTFEEVLHEADSALYVAKEKGRNRVEMG</sequence>
<reference evidence="9" key="1">
    <citation type="journal article" date="2004" name="Environ. Microbiol.">
        <title>The genome of Desulfotalea psychrophila, a sulfate-reducing bacterium from permanently cold Arctic sediments.</title>
        <authorList>
            <person name="Rabus R."/>
            <person name="Ruepp A."/>
            <person name="Frickey T."/>
            <person name="Rattei T."/>
            <person name="Fartmann B."/>
            <person name="Stark M."/>
            <person name="Bauer M."/>
            <person name="Zibat A."/>
            <person name="Lombardot T."/>
            <person name="Becker I."/>
            <person name="Amann J."/>
            <person name="Gellner K."/>
            <person name="Teeling H."/>
            <person name="Leuschner W.D."/>
            <person name="Gloeckner F.-O."/>
            <person name="Lupas A.N."/>
            <person name="Amann R."/>
            <person name="Klenk H.-P."/>
        </authorList>
    </citation>
    <scope>NUCLEOTIDE SEQUENCE [LARGE SCALE GENOMIC DNA]</scope>
    <source>
        <strain evidence="9">DSM 12343 / LSv54</strain>
    </source>
</reference>
<comment type="catalytic activity">
    <reaction evidence="2">
        <text>2 GTP = 3',3'-c-di-GMP + 2 diphosphate</text>
        <dbReference type="Rhea" id="RHEA:24898"/>
        <dbReference type="ChEBI" id="CHEBI:33019"/>
        <dbReference type="ChEBI" id="CHEBI:37565"/>
        <dbReference type="ChEBI" id="CHEBI:58805"/>
        <dbReference type="EC" id="2.7.7.65"/>
    </reaction>
</comment>
<dbReference type="eggNOG" id="COG3322">
    <property type="taxonomic scope" value="Bacteria"/>
</dbReference>
<dbReference type="PROSITE" id="PS50113">
    <property type="entry name" value="PAC"/>
    <property type="match status" value="1"/>
</dbReference>
<dbReference type="InterPro" id="IPR000700">
    <property type="entry name" value="PAS-assoc_C"/>
</dbReference>
<dbReference type="AlphaFoldDB" id="Q6ALC0"/>
<evidence type="ECO:0000313" key="8">
    <source>
        <dbReference type="EMBL" id="CAG36855.1"/>
    </source>
</evidence>
<name>Q6ALC0_DESPS</name>
<dbReference type="InterPro" id="IPR043128">
    <property type="entry name" value="Rev_trsase/Diguanyl_cyclase"/>
</dbReference>
<feature type="domain" description="GGDEF" evidence="7">
    <location>
        <begin position="521"/>
        <end position="652"/>
    </location>
</feature>
<keyword evidence="4" id="KW-1133">Transmembrane helix</keyword>
<dbReference type="NCBIfam" id="TIGR00254">
    <property type="entry name" value="GGDEF"/>
    <property type="match status" value="1"/>
</dbReference>
<evidence type="ECO:0000256" key="1">
    <source>
        <dbReference type="ARBA" id="ARBA00012528"/>
    </source>
</evidence>
<dbReference type="InterPro" id="IPR035965">
    <property type="entry name" value="PAS-like_dom_sf"/>
</dbReference>